<accession>A0A310SD92</accession>
<reference evidence="2 3" key="1">
    <citation type="submission" date="2015-07" db="EMBL/GenBank/DDBJ databases">
        <title>The genome of Eufriesea mexicana.</title>
        <authorList>
            <person name="Pan H."/>
            <person name="Kapheim K."/>
        </authorList>
    </citation>
    <scope>NUCLEOTIDE SEQUENCE [LARGE SCALE GENOMIC DNA]</scope>
    <source>
        <strain evidence="2">0111107269</strain>
        <tissue evidence="2">Whole body</tissue>
    </source>
</reference>
<keyword evidence="3" id="KW-1185">Reference proteome</keyword>
<evidence type="ECO:0000256" key="1">
    <source>
        <dbReference type="SAM" id="Coils"/>
    </source>
</evidence>
<sequence length="82" mass="9648">MDEDMFALSDEELPISTSKCNPVEEHLMKQLSDVQTRIEKTRNDIKDIQDMTRRNLESLYNEAQYGKDITWDSDSDVSYLKE</sequence>
<evidence type="ECO:0000313" key="3">
    <source>
        <dbReference type="Proteomes" id="UP000250275"/>
    </source>
</evidence>
<dbReference type="OrthoDB" id="7664046at2759"/>
<feature type="coiled-coil region" evidence="1">
    <location>
        <begin position="24"/>
        <end position="51"/>
    </location>
</feature>
<dbReference type="AlphaFoldDB" id="A0A310SD92"/>
<organism evidence="2 3">
    <name type="scientific">Eufriesea mexicana</name>
    <dbReference type="NCBI Taxonomy" id="516756"/>
    <lineage>
        <taxon>Eukaryota</taxon>
        <taxon>Metazoa</taxon>
        <taxon>Ecdysozoa</taxon>
        <taxon>Arthropoda</taxon>
        <taxon>Hexapoda</taxon>
        <taxon>Insecta</taxon>
        <taxon>Pterygota</taxon>
        <taxon>Neoptera</taxon>
        <taxon>Endopterygota</taxon>
        <taxon>Hymenoptera</taxon>
        <taxon>Apocrita</taxon>
        <taxon>Aculeata</taxon>
        <taxon>Apoidea</taxon>
        <taxon>Anthophila</taxon>
        <taxon>Apidae</taxon>
        <taxon>Eufriesea</taxon>
    </lineage>
</organism>
<dbReference type="Proteomes" id="UP000250275">
    <property type="component" value="Unassembled WGS sequence"/>
</dbReference>
<keyword evidence="1" id="KW-0175">Coiled coil</keyword>
<dbReference type="EMBL" id="KQ769179">
    <property type="protein sequence ID" value="OAD52926.1"/>
    <property type="molecule type" value="Genomic_DNA"/>
</dbReference>
<proteinExistence type="predicted"/>
<name>A0A310SD92_9HYME</name>
<gene>
    <name evidence="2" type="ORF">WN48_11172</name>
</gene>
<evidence type="ECO:0000313" key="2">
    <source>
        <dbReference type="EMBL" id="OAD52926.1"/>
    </source>
</evidence>
<protein>
    <submittedName>
        <fullName evidence="2">Uncharacterized protein</fullName>
    </submittedName>
</protein>